<reference evidence="3" key="1">
    <citation type="submission" date="2016-11" db="UniProtKB">
        <authorList>
            <consortium name="WormBaseParasite"/>
        </authorList>
    </citation>
    <scope>IDENTIFICATION</scope>
</reference>
<sequence length="210" mass="23396">MGRIKSDMRNLHGTSKRLLPTYLYQWLYRQHHGRTRLFEKLLITLSEQRPLQCGQASPDDSSWASATVFAHIPNIESDDQEQGSDEEEREEDEEQGFDDEEPMSLTPQNNESGEEEPVSFDPNVPSTSGISGRATAMSGNLRGTPPPYSAVAPVGHIPETPPPYSPRRRHTSIKKVRRSRERFADANLISKTAGPKQAEAESGSPKPSEV</sequence>
<protein>
    <submittedName>
        <fullName evidence="3">Uncharacterized protein</fullName>
    </submittedName>
</protein>
<feature type="compositionally biased region" description="Basic residues" evidence="1">
    <location>
        <begin position="166"/>
        <end position="180"/>
    </location>
</feature>
<accession>A0A1I7Y9S8</accession>
<organism evidence="2 3">
    <name type="scientific">Steinernema glaseri</name>
    <dbReference type="NCBI Taxonomy" id="37863"/>
    <lineage>
        <taxon>Eukaryota</taxon>
        <taxon>Metazoa</taxon>
        <taxon>Ecdysozoa</taxon>
        <taxon>Nematoda</taxon>
        <taxon>Chromadorea</taxon>
        <taxon>Rhabditida</taxon>
        <taxon>Tylenchina</taxon>
        <taxon>Panagrolaimomorpha</taxon>
        <taxon>Strongyloidoidea</taxon>
        <taxon>Steinernematidae</taxon>
        <taxon>Steinernema</taxon>
    </lineage>
</organism>
<evidence type="ECO:0000313" key="3">
    <source>
        <dbReference type="WBParaSite" id="L893_g14193.t1"/>
    </source>
</evidence>
<evidence type="ECO:0000313" key="2">
    <source>
        <dbReference type="Proteomes" id="UP000095287"/>
    </source>
</evidence>
<proteinExistence type="predicted"/>
<dbReference type="AlphaFoldDB" id="A0A1I7Y9S8"/>
<dbReference type="WBParaSite" id="L893_g14193.t1">
    <property type="protein sequence ID" value="L893_g14193.t1"/>
    <property type="gene ID" value="L893_g14193"/>
</dbReference>
<evidence type="ECO:0000256" key="1">
    <source>
        <dbReference type="SAM" id="MobiDB-lite"/>
    </source>
</evidence>
<keyword evidence="2" id="KW-1185">Reference proteome</keyword>
<feature type="compositionally biased region" description="Acidic residues" evidence="1">
    <location>
        <begin position="76"/>
        <end position="102"/>
    </location>
</feature>
<dbReference type="Proteomes" id="UP000095287">
    <property type="component" value="Unplaced"/>
</dbReference>
<feature type="region of interest" description="Disordered" evidence="1">
    <location>
        <begin position="73"/>
        <end position="210"/>
    </location>
</feature>
<name>A0A1I7Y9S8_9BILA</name>